<dbReference type="OrthoDB" id="5809458at2759"/>
<organism evidence="4 5">
    <name type="scientific">Lottia gigantea</name>
    <name type="common">Giant owl limpet</name>
    <dbReference type="NCBI Taxonomy" id="225164"/>
    <lineage>
        <taxon>Eukaryota</taxon>
        <taxon>Metazoa</taxon>
        <taxon>Spiralia</taxon>
        <taxon>Lophotrochozoa</taxon>
        <taxon>Mollusca</taxon>
        <taxon>Gastropoda</taxon>
        <taxon>Patellogastropoda</taxon>
        <taxon>Lottioidea</taxon>
        <taxon>Lottiidae</taxon>
        <taxon>Lottia</taxon>
    </lineage>
</organism>
<dbReference type="CDD" id="cd03193">
    <property type="entry name" value="GST_C_Metaxin"/>
    <property type="match status" value="1"/>
</dbReference>
<proteinExistence type="inferred from homology"/>
<reference evidence="4 5" key="1">
    <citation type="journal article" date="2013" name="Nature">
        <title>Insights into bilaterian evolution from three spiralian genomes.</title>
        <authorList>
            <person name="Simakov O."/>
            <person name="Marletaz F."/>
            <person name="Cho S.J."/>
            <person name="Edsinger-Gonzales E."/>
            <person name="Havlak P."/>
            <person name="Hellsten U."/>
            <person name="Kuo D.H."/>
            <person name="Larsson T."/>
            <person name="Lv J."/>
            <person name="Arendt D."/>
            <person name="Savage R."/>
            <person name="Osoegawa K."/>
            <person name="de Jong P."/>
            <person name="Grimwood J."/>
            <person name="Chapman J.A."/>
            <person name="Shapiro H."/>
            <person name="Aerts A."/>
            <person name="Otillar R.P."/>
            <person name="Terry A.Y."/>
            <person name="Boore J.L."/>
            <person name="Grigoriev I.V."/>
            <person name="Lindberg D.R."/>
            <person name="Seaver E.C."/>
            <person name="Weisblat D.A."/>
            <person name="Putnam N.H."/>
            <person name="Rokhsar D.S."/>
        </authorList>
    </citation>
    <scope>NUCLEOTIDE SEQUENCE [LARGE SCALE GENOMIC DNA]</scope>
</reference>
<dbReference type="CTD" id="20235974"/>
<dbReference type="KEGG" id="lgi:LOTGIDRAFT_153451"/>
<name>V3ZRC9_LOTGI</name>
<evidence type="ECO:0008006" key="6">
    <source>
        <dbReference type="Google" id="ProtNLM"/>
    </source>
</evidence>
<dbReference type="PANTHER" id="PTHR12289">
    <property type="entry name" value="METAXIN RELATED"/>
    <property type="match status" value="1"/>
</dbReference>
<comment type="similarity">
    <text evidence="1">Belongs to the FAX family.</text>
</comment>
<dbReference type="SFLD" id="SFLDG01200">
    <property type="entry name" value="SUF1.1"/>
    <property type="match status" value="1"/>
</dbReference>
<feature type="domain" description="Thioredoxin-like fold" evidence="3">
    <location>
        <begin position="2"/>
        <end position="72"/>
    </location>
</feature>
<dbReference type="SUPFAM" id="SSF47616">
    <property type="entry name" value="GST C-terminal domain-like"/>
    <property type="match status" value="1"/>
</dbReference>
<sequence length="197" mass="23108">MSSKGKIPWVEYNGEVIEDSTFIIEFFKKKLSIDMNKDLSLKEKGLSRAIQKMIEENFFWCLALCRWMYDETDKQWMGLGWLVPKFIKRTVKKSTWAAGISRHTQKEVLEIMESDIKAISDILGSQKYIMGNEPTEVDCCVFGFLAQIFYACHEKSLISLVGEKYPNLKDYCLRMKNRYWADWDDCITHDGTRTPIR</sequence>
<dbReference type="InterPro" id="IPR036282">
    <property type="entry name" value="Glutathione-S-Trfase_C_sf"/>
</dbReference>
<protein>
    <recommendedName>
        <fullName evidence="6">GST C-terminal domain-containing protein</fullName>
    </recommendedName>
</protein>
<dbReference type="GO" id="GO:0005737">
    <property type="term" value="C:cytoplasm"/>
    <property type="evidence" value="ECO:0007669"/>
    <property type="project" value="TreeGrafter"/>
</dbReference>
<accession>V3ZRC9</accession>
<evidence type="ECO:0000313" key="5">
    <source>
        <dbReference type="Proteomes" id="UP000030746"/>
    </source>
</evidence>
<dbReference type="AlphaFoldDB" id="V3ZRC9"/>
<dbReference type="InterPro" id="IPR040079">
    <property type="entry name" value="Glutathione_S-Trfase"/>
</dbReference>
<evidence type="ECO:0000313" key="4">
    <source>
        <dbReference type="EMBL" id="ESO93973.1"/>
    </source>
</evidence>
<dbReference type="PANTHER" id="PTHR12289:SF41">
    <property type="entry name" value="FAILED AXON CONNECTIONS-RELATED"/>
    <property type="match status" value="1"/>
</dbReference>
<keyword evidence="5" id="KW-1185">Reference proteome</keyword>
<dbReference type="HOGENOM" id="CLU_044137_1_0_1"/>
<evidence type="ECO:0000259" key="3">
    <source>
        <dbReference type="Pfam" id="PF17172"/>
    </source>
</evidence>
<dbReference type="Pfam" id="PF17171">
    <property type="entry name" value="GST_C_6"/>
    <property type="match status" value="1"/>
</dbReference>
<dbReference type="OMA" id="ENTFRTW"/>
<feature type="domain" description="Metaxin glutathione S-transferase" evidence="2">
    <location>
        <begin position="113"/>
        <end position="175"/>
    </location>
</feature>
<dbReference type="SFLD" id="SFLDG01180">
    <property type="entry name" value="SUF1"/>
    <property type="match status" value="1"/>
</dbReference>
<evidence type="ECO:0000259" key="2">
    <source>
        <dbReference type="Pfam" id="PF17171"/>
    </source>
</evidence>
<dbReference type="Pfam" id="PF17172">
    <property type="entry name" value="GST_N_4"/>
    <property type="match status" value="1"/>
</dbReference>
<dbReference type="Proteomes" id="UP000030746">
    <property type="component" value="Unassembled WGS sequence"/>
</dbReference>
<dbReference type="SFLD" id="SFLDS00019">
    <property type="entry name" value="Glutathione_Transferase_(cytos"/>
    <property type="match status" value="1"/>
</dbReference>
<gene>
    <name evidence="4" type="ORF">LOTGIDRAFT_153451</name>
</gene>
<dbReference type="InterPro" id="IPR026928">
    <property type="entry name" value="FAX/IsoI-like"/>
</dbReference>
<dbReference type="Gene3D" id="1.20.1050.10">
    <property type="match status" value="1"/>
</dbReference>
<dbReference type="InterPro" id="IPR012336">
    <property type="entry name" value="Thioredoxin-like_fold"/>
</dbReference>
<dbReference type="InterPro" id="IPR050931">
    <property type="entry name" value="Mito_Protein_Transport_Metaxin"/>
</dbReference>
<dbReference type="GeneID" id="20235974"/>
<evidence type="ECO:0000256" key="1">
    <source>
        <dbReference type="ARBA" id="ARBA00006475"/>
    </source>
</evidence>
<dbReference type="RefSeq" id="XP_009055584.1">
    <property type="nucleotide sequence ID" value="XM_009057336.1"/>
</dbReference>
<dbReference type="EMBL" id="KB201890">
    <property type="protein sequence ID" value="ESO93973.1"/>
    <property type="molecule type" value="Genomic_DNA"/>
</dbReference>
<dbReference type="InterPro" id="IPR033468">
    <property type="entry name" value="Metaxin_GST"/>
</dbReference>